<keyword evidence="2" id="KW-0808">Transferase</keyword>
<organism evidence="2 3">
    <name type="scientific">Limosilactobacillus reuteri</name>
    <name type="common">Lactobacillus reuteri</name>
    <dbReference type="NCBI Taxonomy" id="1598"/>
    <lineage>
        <taxon>Bacteria</taxon>
        <taxon>Bacillati</taxon>
        <taxon>Bacillota</taxon>
        <taxon>Bacilli</taxon>
        <taxon>Lactobacillales</taxon>
        <taxon>Lactobacillaceae</taxon>
        <taxon>Limosilactobacillus</taxon>
    </lineage>
</organism>
<sequence length="325" mass="38200">MKFSIIIPVYNVEKYLEKCLLSLLHQTYSDFEVLIIDDGSTDNSIQIINEYTKKDPRFSIYEQVNSGQASARNNGIRRAKGDYILFLDADDYLALDALKKLFNKISQSCSDVISFNCIIDHGIIRKKSILNDGFHGHYNAIKDSRILTVPSNSWARIVKRELLLNNNIYFNENVMYEDIGFTIKVMAYAKDVLFIDDYLYFYVQRPSSTMHTNSIAKKEAILSTCQQILETQKRDLILLKYNAEVEYILVNIILFVFLPSINAIDYNSQIQYEFVDFILKKFPNIFENSYFKNKEKKLKVLLNYKFKDYHYRFNFLNSLKKKIHI</sequence>
<dbReference type="AlphaFoldDB" id="A0AAW4X594"/>
<evidence type="ECO:0000259" key="1">
    <source>
        <dbReference type="Pfam" id="PF00535"/>
    </source>
</evidence>
<dbReference type="GO" id="GO:0016758">
    <property type="term" value="F:hexosyltransferase activity"/>
    <property type="evidence" value="ECO:0007669"/>
    <property type="project" value="UniProtKB-ARBA"/>
</dbReference>
<dbReference type="Proteomes" id="UP001198026">
    <property type="component" value="Unassembled WGS sequence"/>
</dbReference>
<dbReference type="InterPro" id="IPR029044">
    <property type="entry name" value="Nucleotide-diphossugar_trans"/>
</dbReference>
<dbReference type="Pfam" id="PF00535">
    <property type="entry name" value="Glycos_transf_2"/>
    <property type="match status" value="1"/>
</dbReference>
<name>A0AAW4X594_LIMRT</name>
<dbReference type="PANTHER" id="PTHR22916">
    <property type="entry name" value="GLYCOSYLTRANSFERASE"/>
    <property type="match status" value="1"/>
</dbReference>
<dbReference type="EC" id="2.4.-.-" evidence="2"/>
<reference evidence="2" key="1">
    <citation type="submission" date="2021-10" db="EMBL/GenBank/DDBJ databases">
        <title>Evolutionary history and lifestyle of the vertebrate symbiont Limosilactobacillus reuteri.</title>
        <authorList>
            <person name="Zheng J."/>
            <person name="Li F."/>
            <person name="Gaenzle M."/>
            <person name="Walter J."/>
        </authorList>
    </citation>
    <scope>NUCLEOTIDE SEQUENCE</scope>
    <source>
        <strain evidence="2">GQ_1_3_1</strain>
    </source>
</reference>
<dbReference type="PANTHER" id="PTHR22916:SF3">
    <property type="entry name" value="UDP-GLCNAC:BETAGAL BETA-1,3-N-ACETYLGLUCOSAMINYLTRANSFERASE-LIKE PROTEIN 1"/>
    <property type="match status" value="1"/>
</dbReference>
<dbReference type="EMBL" id="JAJGWB010000118">
    <property type="protein sequence ID" value="MCC4477596.1"/>
    <property type="molecule type" value="Genomic_DNA"/>
</dbReference>
<protein>
    <submittedName>
        <fullName evidence="2">Glycosyltransferase</fullName>
        <ecNumber evidence="2">2.4.-.-</ecNumber>
    </submittedName>
</protein>
<dbReference type="InterPro" id="IPR001173">
    <property type="entry name" value="Glyco_trans_2-like"/>
</dbReference>
<dbReference type="CDD" id="cd00761">
    <property type="entry name" value="Glyco_tranf_GTA_type"/>
    <property type="match status" value="1"/>
</dbReference>
<gene>
    <name evidence="2" type="ORF">LMB76_05095</name>
</gene>
<evidence type="ECO:0000313" key="2">
    <source>
        <dbReference type="EMBL" id="MCC4477596.1"/>
    </source>
</evidence>
<evidence type="ECO:0000313" key="3">
    <source>
        <dbReference type="Proteomes" id="UP001198026"/>
    </source>
</evidence>
<feature type="domain" description="Glycosyltransferase 2-like" evidence="1">
    <location>
        <begin position="4"/>
        <end position="117"/>
    </location>
</feature>
<dbReference type="SUPFAM" id="SSF53448">
    <property type="entry name" value="Nucleotide-diphospho-sugar transferases"/>
    <property type="match status" value="1"/>
</dbReference>
<keyword evidence="2" id="KW-0328">Glycosyltransferase</keyword>
<proteinExistence type="predicted"/>
<accession>A0AAW4X594</accession>
<dbReference type="Gene3D" id="3.90.550.10">
    <property type="entry name" value="Spore Coat Polysaccharide Biosynthesis Protein SpsA, Chain A"/>
    <property type="match status" value="1"/>
</dbReference>
<dbReference type="RefSeq" id="WP_228340780.1">
    <property type="nucleotide sequence ID" value="NZ_JAJGWA010000143.1"/>
</dbReference>
<comment type="caution">
    <text evidence="2">The sequence shown here is derived from an EMBL/GenBank/DDBJ whole genome shotgun (WGS) entry which is preliminary data.</text>
</comment>